<protein>
    <recommendedName>
        <fullName evidence="5">PilY1 beta-propeller domain-containing protein</fullName>
    </recommendedName>
</protein>
<keyword evidence="7" id="KW-1185">Reference proteome</keyword>
<feature type="chain" id="PRO_5035290807" description="PilY1 beta-propeller domain-containing protein" evidence="4">
    <location>
        <begin position="27"/>
        <end position="1151"/>
    </location>
</feature>
<evidence type="ECO:0000256" key="2">
    <source>
        <dbReference type="ARBA" id="ARBA00022837"/>
    </source>
</evidence>
<gene>
    <name evidence="6" type="ORF">IOQ59_06980</name>
</gene>
<dbReference type="GO" id="GO:0046872">
    <property type="term" value="F:metal ion binding"/>
    <property type="evidence" value="ECO:0007669"/>
    <property type="project" value="UniProtKB-KW"/>
</dbReference>
<dbReference type="AlphaFoldDB" id="A0A8J7FIZ9"/>
<organism evidence="6 7">
    <name type="scientific">Pontibacterium sinense</name>
    <dbReference type="NCBI Taxonomy" id="2781979"/>
    <lineage>
        <taxon>Bacteria</taxon>
        <taxon>Pseudomonadati</taxon>
        <taxon>Pseudomonadota</taxon>
        <taxon>Gammaproteobacteria</taxon>
        <taxon>Oceanospirillales</taxon>
        <taxon>Oceanospirillaceae</taxon>
        <taxon>Pontibacterium</taxon>
    </lineage>
</organism>
<name>A0A8J7FIZ9_9GAMM</name>
<dbReference type="Pfam" id="PF05567">
    <property type="entry name" value="T4P_PilY1"/>
    <property type="match status" value="1"/>
</dbReference>
<evidence type="ECO:0000256" key="4">
    <source>
        <dbReference type="SAM" id="SignalP"/>
    </source>
</evidence>
<feature type="region of interest" description="Disordered" evidence="3">
    <location>
        <begin position="332"/>
        <end position="355"/>
    </location>
</feature>
<sequence>MNRIFRMRLGYLSLPIVMFLPSFSAAELSQTPLYLTTSVKPNIFFLVDDSGSMDWEVLKSTDANAISIYDSYPNSGNVDITPTREDRDEILESCAGYNVLYYDPSKTYIPWEGVDEDGNAYADQLITAARMDPYDANGSTKDLTDDEGYGDPPGYMIWADDGDGVFELDECPDPGRSGYDYVNQFVATTSGFGVNTVMTAAQQTNFANWYTYYRKREYVIKAALLSITNNSEQRLGLATLHRNNSVDFPVADLATGSNKTDLMTQISSIGSSGNTPLRSKLAQVGEYFKGTTSTSLFGSAQATPILSEASGGACQQNFSVVMSDGYWNGSAPSVGNADRGSTSDGDANDSEYDGGVYRDQYNGVSNTLADVAMHYYETDLSTLDNKVPGTPDDSNTRQHLVTYTVAFGVNGTLSSNPDANATSFDWPTPVSDQSTTIDDMRHAAWNGRGEFLSADDPQTLINAFTTAIASIESRTSSAATVATNSTRLDANSKIYQARFNSGEWSGQFRAYALNSTTGDVGTLQWDAADLIPSASARKVYSSHSNTGFSFDTTSWDGGLFSTSQMSALNALGGTTDNRGRDRVNYLRGDTAYEGTDFRTRAGRLGDIVHSDPVFAFNESFDYYGVAPTVSVGGVATDSYYVYLTDDSTDTNKAARDSMLYVGANDGMLHAMRAEGAVGTIETPCNVATADCEGEEMFAYVPKALYSKLSNLSDTNYSHTYYVDGSVRIADAYFDYNDDGVSDTTRWGTVLVGLLAGGGQGVYALDVSAPFSFSAKDVLWDLDSTDLAELGYTFGNASVVKLPDGTWAAIFGNGYESANHKAGLYIVNMEDPSDVVFIDTEADGTAGSPNGLSSPLPVDTNNDKIADAVYAGDLYGNLWKFDLSSSNRNGWDVAFKQGSTPKPLYRACTSDDCSSPQPITSRPEVADHTQGGLMVLFGTGRYISTSDPSTTQMQTFYGIRDNGSAVTNRSALQVQDILTEFYVAASDTDYRVTSNTQVDYTANDGWYLDMDSSSYVGERVVANPIVRGGRIIFTTLSPDTEPCEFGGSSWLMELDYENGSRLTVSPFDVNDDTVINSSDFVTVTISENGGQASEVTVPVSGRKSTVGIVKTPAVISTGTKELKYFSGSSGAVETVRESSGDKLGRQSWIQLN</sequence>
<keyword evidence="2" id="KW-0106">Calcium</keyword>
<dbReference type="RefSeq" id="WP_193952553.1">
    <property type="nucleotide sequence ID" value="NZ_JADEYS010000005.1"/>
</dbReference>
<evidence type="ECO:0000259" key="5">
    <source>
        <dbReference type="Pfam" id="PF05567"/>
    </source>
</evidence>
<comment type="caution">
    <text evidence="6">The sequence shown here is derived from an EMBL/GenBank/DDBJ whole genome shotgun (WGS) entry which is preliminary data.</text>
</comment>
<accession>A0A8J7FIZ9</accession>
<evidence type="ECO:0000313" key="6">
    <source>
        <dbReference type="EMBL" id="MBE9397003.1"/>
    </source>
</evidence>
<dbReference type="InterPro" id="IPR008707">
    <property type="entry name" value="B-propeller_PilY1"/>
</dbReference>
<feature type="domain" description="PilY1 beta-propeller" evidence="5">
    <location>
        <begin position="628"/>
        <end position="964"/>
    </location>
</feature>
<evidence type="ECO:0000256" key="3">
    <source>
        <dbReference type="SAM" id="MobiDB-lite"/>
    </source>
</evidence>
<proteinExistence type="predicted"/>
<dbReference type="Proteomes" id="UP000640333">
    <property type="component" value="Unassembled WGS sequence"/>
</dbReference>
<evidence type="ECO:0000313" key="7">
    <source>
        <dbReference type="Proteomes" id="UP000640333"/>
    </source>
</evidence>
<reference evidence="6" key="1">
    <citation type="submission" date="2020-10" db="EMBL/GenBank/DDBJ databases">
        <title>Bacterium isolated from coastal waters sediment.</title>
        <authorList>
            <person name="Chen R.-J."/>
            <person name="Lu D.-C."/>
            <person name="Zhu K.-L."/>
            <person name="Du Z.-J."/>
        </authorList>
    </citation>
    <scope>NUCLEOTIDE SEQUENCE</scope>
    <source>
        <strain evidence="6">N1Y112</strain>
    </source>
</reference>
<keyword evidence="4" id="KW-0732">Signal</keyword>
<keyword evidence="1" id="KW-0479">Metal-binding</keyword>
<evidence type="ECO:0000256" key="1">
    <source>
        <dbReference type="ARBA" id="ARBA00022723"/>
    </source>
</evidence>
<feature type="signal peptide" evidence="4">
    <location>
        <begin position="1"/>
        <end position="26"/>
    </location>
</feature>
<dbReference type="EMBL" id="JADEYS010000005">
    <property type="protein sequence ID" value="MBE9397003.1"/>
    <property type="molecule type" value="Genomic_DNA"/>
</dbReference>